<protein>
    <submittedName>
        <fullName evidence="4">Myosin heavy chain</fullName>
    </submittedName>
</protein>
<feature type="coiled-coil region" evidence="2">
    <location>
        <begin position="36"/>
        <end position="195"/>
    </location>
</feature>
<dbReference type="InterPro" id="IPR002928">
    <property type="entry name" value="Myosin_tail"/>
</dbReference>
<dbReference type="Gene3D" id="1.20.5.340">
    <property type="match status" value="1"/>
</dbReference>
<dbReference type="SUPFAM" id="SSF90257">
    <property type="entry name" value="Myosin rod fragments"/>
    <property type="match status" value="1"/>
</dbReference>
<keyword evidence="5" id="KW-1185">Reference proteome</keyword>
<dbReference type="EMBL" id="JAFHDT010000038">
    <property type="protein sequence ID" value="KAI7790675.1"/>
    <property type="molecule type" value="Genomic_DNA"/>
</dbReference>
<comment type="caution">
    <text evidence="4">The sequence shown here is derived from an EMBL/GenBank/DDBJ whole genome shotgun (WGS) entry which is preliminary data.</text>
</comment>
<keyword evidence="1 2" id="KW-0175">Coiled coil</keyword>
<sequence>MEKKVCVIQTDFHQYRPIIAIHSNPLVHVNPLQSGVEAGMREREELKKAIEQMDRLLSRVRQLEGENSELCREKNDVFIRMRAEQESLQQAEKRCVQMVQSRRELEAQVAGLEERLEEEEGAAAQLASQRQRLEAECCSLCRDLEELENMLTSVEKDKQSSDSTVKKLSEELAQKNELVQKLQKAKEHLVELSQTDLGQF</sequence>
<organism evidence="4 5">
    <name type="scientific">Triplophysa rosa</name>
    <name type="common">Cave loach</name>
    <dbReference type="NCBI Taxonomy" id="992332"/>
    <lineage>
        <taxon>Eukaryota</taxon>
        <taxon>Metazoa</taxon>
        <taxon>Chordata</taxon>
        <taxon>Craniata</taxon>
        <taxon>Vertebrata</taxon>
        <taxon>Euteleostomi</taxon>
        <taxon>Actinopterygii</taxon>
        <taxon>Neopterygii</taxon>
        <taxon>Teleostei</taxon>
        <taxon>Ostariophysi</taxon>
        <taxon>Cypriniformes</taxon>
        <taxon>Nemacheilidae</taxon>
        <taxon>Triplophysa</taxon>
    </lineage>
</organism>
<evidence type="ECO:0000256" key="2">
    <source>
        <dbReference type="SAM" id="Coils"/>
    </source>
</evidence>
<evidence type="ECO:0000313" key="5">
    <source>
        <dbReference type="Proteomes" id="UP001059041"/>
    </source>
</evidence>
<name>A0A9W7T311_TRIRA</name>
<evidence type="ECO:0000256" key="1">
    <source>
        <dbReference type="ARBA" id="ARBA00023054"/>
    </source>
</evidence>
<gene>
    <name evidence="4" type="ORF">IRJ41_009036</name>
</gene>
<dbReference type="AlphaFoldDB" id="A0A9W7T311"/>
<accession>A0A9W7T311</accession>
<dbReference type="Pfam" id="PF01576">
    <property type="entry name" value="Myosin_tail_1"/>
    <property type="match status" value="1"/>
</dbReference>
<evidence type="ECO:0000259" key="3">
    <source>
        <dbReference type="Pfam" id="PF01576"/>
    </source>
</evidence>
<dbReference type="Proteomes" id="UP001059041">
    <property type="component" value="Unassembled WGS sequence"/>
</dbReference>
<reference evidence="4" key="1">
    <citation type="submission" date="2021-02" db="EMBL/GenBank/DDBJ databases">
        <title>Comparative genomics reveals that relaxation of natural selection precedes convergent phenotypic evolution of cavefish.</title>
        <authorList>
            <person name="Peng Z."/>
        </authorList>
    </citation>
    <scope>NUCLEOTIDE SEQUENCE</scope>
    <source>
        <tissue evidence="4">Muscle</tissue>
    </source>
</reference>
<proteinExistence type="predicted"/>
<dbReference type="GO" id="GO:0016459">
    <property type="term" value="C:myosin complex"/>
    <property type="evidence" value="ECO:0007669"/>
    <property type="project" value="InterPro"/>
</dbReference>
<feature type="domain" description="Myosin tail" evidence="3">
    <location>
        <begin position="42"/>
        <end position="190"/>
    </location>
</feature>
<evidence type="ECO:0000313" key="4">
    <source>
        <dbReference type="EMBL" id="KAI7790675.1"/>
    </source>
</evidence>